<evidence type="ECO:0000313" key="5">
    <source>
        <dbReference type="EMBL" id="KAF9790951.1"/>
    </source>
</evidence>
<evidence type="ECO:0000256" key="3">
    <source>
        <dbReference type="SAM" id="MobiDB-lite"/>
    </source>
</evidence>
<feature type="region of interest" description="Disordered" evidence="3">
    <location>
        <begin position="1"/>
        <end position="20"/>
    </location>
</feature>
<evidence type="ECO:0000259" key="4">
    <source>
        <dbReference type="Pfam" id="PF24883"/>
    </source>
</evidence>
<name>A0A9P6HPI5_9AGAM</name>
<reference evidence="5" key="1">
    <citation type="journal article" date="2020" name="Nat. Commun.">
        <title>Large-scale genome sequencing of mycorrhizal fungi provides insights into the early evolution of symbiotic traits.</title>
        <authorList>
            <person name="Miyauchi S."/>
            <person name="Kiss E."/>
            <person name="Kuo A."/>
            <person name="Drula E."/>
            <person name="Kohler A."/>
            <person name="Sanchez-Garcia M."/>
            <person name="Morin E."/>
            <person name="Andreopoulos B."/>
            <person name="Barry K.W."/>
            <person name="Bonito G."/>
            <person name="Buee M."/>
            <person name="Carver A."/>
            <person name="Chen C."/>
            <person name="Cichocki N."/>
            <person name="Clum A."/>
            <person name="Culley D."/>
            <person name="Crous P.W."/>
            <person name="Fauchery L."/>
            <person name="Girlanda M."/>
            <person name="Hayes R.D."/>
            <person name="Keri Z."/>
            <person name="LaButti K."/>
            <person name="Lipzen A."/>
            <person name="Lombard V."/>
            <person name="Magnuson J."/>
            <person name="Maillard F."/>
            <person name="Murat C."/>
            <person name="Nolan M."/>
            <person name="Ohm R.A."/>
            <person name="Pangilinan J."/>
            <person name="Pereira M.F."/>
            <person name="Perotto S."/>
            <person name="Peter M."/>
            <person name="Pfister S."/>
            <person name="Riley R."/>
            <person name="Sitrit Y."/>
            <person name="Stielow J.B."/>
            <person name="Szollosi G."/>
            <person name="Zifcakova L."/>
            <person name="Stursova M."/>
            <person name="Spatafora J.W."/>
            <person name="Tedersoo L."/>
            <person name="Vaario L.M."/>
            <person name="Yamada A."/>
            <person name="Yan M."/>
            <person name="Wang P."/>
            <person name="Xu J."/>
            <person name="Bruns T."/>
            <person name="Baldrian P."/>
            <person name="Vilgalys R."/>
            <person name="Dunand C."/>
            <person name="Henrissat B."/>
            <person name="Grigoriev I.V."/>
            <person name="Hibbett D."/>
            <person name="Nagy L.G."/>
            <person name="Martin F.M."/>
        </authorList>
    </citation>
    <scope>NUCLEOTIDE SEQUENCE</scope>
    <source>
        <strain evidence="5">UH-Tt-Lm1</strain>
    </source>
</reference>
<dbReference type="Pfam" id="PF24883">
    <property type="entry name" value="NPHP3_N"/>
    <property type="match status" value="1"/>
</dbReference>
<keyword evidence="1" id="KW-0677">Repeat</keyword>
<feature type="coiled-coil region" evidence="2">
    <location>
        <begin position="92"/>
        <end position="119"/>
    </location>
</feature>
<comment type="caution">
    <text evidence="5">The sequence shown here is derived from an EMBL/GenBank/DDBJ whole genome shotgun (WGS) entry which is preliminary data.</text>
</comment>
<keyword evidence="2" id="KW-0175">Coiled coil</keyword>
<evidence type="ECO:0000256" key="2">
    <source>
        <dbReference type="SAM" id="Coils"/>
    </source>
</evidence>
<dbReference type="SUPFAM" id="SSF52540">
    <property type="entry name" value="P-loop containing nucleoside triphosphate hydrolases"/>
    <property type="match status" value="1"/>
</dbReference>
<dbReference type="OrthoDB" id="3040368at2759"/>
<accession>A0A9P6HPI5</accession>
<dbReference type="InterPro" id="IPR056884">
    <property type="entry name" value="NPHP3-like_N"/>
</dbReference>
<keyword evidence="6" id="KW-1185">Reference proteome</keyword>
<gene>
    <name evidence="5" type="ORF">BJ322DRAFT_418044</name>
</gene>
<dbReference type="InterPro" id="IPR027417">
    <property type="entry name" value="P-loop_NTPase"/>
</dbReference>
<feature type="domain" description="Nephrocystin 3-like N-terminal" evidence="4">
    <location>
        <begin position="311"/>
        <end position="385"/>
    </location>
</feature>
<evidence type="ECO:0000256" key="1">
    <source>
        <dbReference type="ARBA" id="ARBA00022737"/>
    </source>
</evidence>
<reference evidence="5" key="2">
    <citation type="submission" date="2020-11" db="EMBL/GenBank/DDBJ databases">
        <authorList>
            <consortium name="DOE Joint Genome Institute"/>
            <person name="Kuo A."/>
            <person name="Miyauchi S."/>
            <person name="Kiss E."/>
            <person name="Drula E."/>
            <person name="Kohler A."/>
            <person name="Sanchez-Garcia M."/>
            <person name="Andreopoulos B."/>
            <person name="Barry K.W."/>
            <person name="Bonito G."/>
            <person name="Buee M."/>
            <person name="Carver A."/>
            <person name="Chen C."/>
            <person name="Cichocki N."/>
            <person name="Clum A."/>
            <person name="Culley D."/>
            <person name="Crous P.W."/>
            <person name="Fauchery L."/>
            <person name="Girlanda M."/>
            <person name="Hayes R."/>
            <person name="Keri Z."/>
            <person name="Labutti K."/>
            <person name="Lipzen A."/>
            <person name="Lombard V."/>
            <person name="Magnuson J."/>
            <person name="Maillard F."/>
            <person name="Morin E."/>
            <person name="Murat C."/>
            <person name="Nolan M."/>
            <person name="Ohm R."/>
            <person name="Pangilinan J."/>
            <person name="Pereira M."/>
            <person name="Perotto S."/>
            <person name="Peter M."/>
            <person name="Riley R."/>
            <person name="Sitrit Y."/>
            <person name="Stielow B."/>
            <person name="Szollosi G."/>
            <person name="Zifcakova L."/>
            <person name="Stursova M."/>
            <person name="Spatafora J.W."/>
            <person name="Tedersoo L."/>
            <person name="Vaario L.-M."/>
            <person name="Yamada A."/>
            <person name="Yan M."/>
            <person name="Wang P."/>
            <person name="Xu J."/>
            <person name="Bruns T."/>
            <person name="Baldrian P."/>
            <person name="Vilgalys R."/>
            <person name="Henrissat B."/>
            <person name="Grigoriev I.V."/>
            <person name="Hibbett D."/>
            <person name="Nagy L.G."/>
            <person name="Martin F.M."/>
        </authorList>
    </citation>
    <scope>NUCLEOTIDE SEQUENCE</scope>
    <source>
        <strain evidence="5">UH-Tt-Lm1</strain>
    </source>
</reference>
<protein>
    <recommendedName>
        <fullName evidence="4">Nephrocystin 3-like N-terminal domain-containing protein</fullName>
    </recommendedName>
</protein>
<dbReference type="EMBL" id="WIUZ02000002">
    <property type="protein sequence ID" value="KAF9790951.1"/>
    <property type="molecule type" value="Genomic_DNA"/>
</dbReference>
<feature type="compositionally biased region" description="Basic residues" evidence="3">
    <location>
        <begin position="1"/>
        <end position="10"/>
    </location>
</feature>
<dbReference type="Proteomes" id="UP000736335">
    <property type="component" value="Unassembled WGS sequence"/>
</dbReference>
<dbReference type="AlphaFoldDB" id="A0A9P6HPI5"/>
<proteinExistence type="predicted"/>
<sequence>MSTVLKKRRPTVSGVESEPTKKHRFNDAMRILLSLATDSADACPPLKSCLGGITALIKLYDETKDVEDKVGDLIPWLNKLKNNMTTASASGTNEETERREQLTRSLEDIEKRSQELLGKGKAARILDKARDSGIIVKLVEELRQAILIYQLSQQRSIDDQVAQLARSFGAFLELREKTTEAKGKIDSTLARLDRLKIGNSIAGDEGEFKRQKILFEALEGIKYESHCISERSSAAGYKESDVDTQAVCELAESVRDAVIEYQFSQQKALYEQNCKLIGAAEALVLNACRRAHGAGYQHGNRGGCLRGTRESVLSKIEHWAEDPEGFPVFWLNGVAGTGKSTIAQTVAERIFADGRLGASFFCSRSFEDRSNLKLIFPTLAFQLAQ</sequence>
<organism evidence="5 6">
    <name type="scientific">Thelephora terrestris</name>
    <dbReference type="NCBI Taxonomy" id="56493"/>
    <lineage>
        <taxon>Eukaryota</taxon>
        <taxon>Fungi</taxon>
        <taxon>Dikarya</taxon>
        <taxon>Basidiomycota</taxon>
        <taxon>Agaricomycotina</taxon>
        <taxon>Agaricomycetes</taxon>
        <taxon>Thelephorales</taxon>
        <taxon>Thelephoraceae</taxon>
        <taxon>Thelephora</taxon>
    </lineage>
</organism>
<evidence type="ECO:0000313" key="6">
    <source>
        <dbReference type="Proteomes" id="UP000736335"/>
    </source>
</evidence>